<feature type="domain" description="HTH luxR-type" evidence="5">
    <location>
        <begin position="307"/>
        <end position="372"/>
    </location>
</feature>
<dbReference type="InterPro" id="IPR003018">
    <property type="entry name" value="GAF"/>
</dbReference>
<protein>
    <submittedName>
        <fullName evidence="6">Regulatory protein, luxR family</fullName>
    </submittedName>
</protein>
<dbReference type="InterPro" id="IPR000792">
    <property type="entry name" value="Tscrpt_reg_LuxR_C"/>
</dbReference>
<dbReference type="InterPro" id="IPR036388">
    <property type="entry name" value="WH-like_DNA-bd_sf"/>
</dbReference>
<sequence length="381" mass="41427">MRSAASSVTPTARTSAHDLFGRVRDVLGGSDELTRIEQGGSDVVSLRRFLVERLRATVFDRSEIEAIARILVRIDAHQCETVSAQIEKCAAQFAALRTVADAIGAAQPDDLAHTVTTSLCGPLGYRKAMFSVVNGSSWSPASVSMQPDLAPMFADLVSAVDGHGIELRDAPREAELVRKRRPYVLDRVDTYRYTYRPLIDLSRPSGYLAVPIVVGGRARGIIHVDRHEEGLTDSDMHMVGALAAVCTLSSERADLRGSLRARRTDMETRIAQLARALRELDASSVGFASAADEQNGQVGRESGPVSRAGPPAELTHREWEVLELLAAGETNSSISHALCISDGTVKSHVQRIFRKIHVSTRAEAAAFVARRRSRPRNADGR</sequence>
<accession>A0A239JZK8</accession>
<dbReference type="CDD" id="cd06170">
    <property type="entry name" value="LuxR_C_like"/>
    <property type="match status" value="1"/>
</dbReference>
<dbReference type="SUPFAM" id="SSF55781">
    <property type="entry name" value="GAF domain-like"/>
    <property type="match status" value="1"/>
</dbReference>
<proteinExistence type="predicted"/>
<dbReference type="OrthoDB" id="161302at2"/>
<keyword evidence="7" id="KW-1185">Reference proteome</keyword>
<dbReference type="GO" id="GO:0003677">
    <property type="term" value="F:DNA binding"/>
    <property type="evidence" value="ECO:0007669"/>
    <property type="project" value="UniProtKB-KW"/>
</dbReference>
<dbReference type="InterPro" id="IPR029016">
    <property type="entry name" value="GAF-like_dom_sf"/>
</dbReference>
<dbReference type="Gene3D" id="3.30.450.40">
    <property type="match status" value="1"/>
</dbReference>
<evidence type="ECO:0000313" key="6">
    <source>
        <dbReference type="EMBL" id="SNT11221.1"/>
    </source>
</evidence>
<dbReference type="PANTHER" id="PTHR44688:SF16">
    <property type="entry name" value="DNA-BINDING TRANSCRIPTIONAL ACTIVATOR DEVR_DOSR"/>
    <property type="match status" value="1"/>
</dbReference>
<keyword evidence="1" id="KW-0805">Transcription regulation</keyword>
<evidence type="ECO:0000256" key="2">
    <source>
        <dbReference type="ARBA" id="ARBA00023125"/>
    </source>
</evidence>
<dbReference type="PRINTS" id="PR00038">
    <property type="entry name" value="HTHLUXR"/>
</dbReference>
<evidence type="ECO:0000256" key="4">
    <source>
        <dbReference type="SAM" id="MobiDB-lite"/>
    </source>
</evidence>
<dbReference type="Pfam" id="PF00196">
    <property type="entry name" value="GerE"/>
    <property type="match status" value="1"/>
</dbReference>
<evidence type="ECO:0000259" key="5">
    <source>
        <dbReference type="PROSITE" id="PS50043"/>
    </source>
</evidence>
<dbReference type="Pfam" id="PF13185">
    <property type="entry name" value="GAF_2"/>
    <property type="match status" value="1"/>
</dbReference>
<dbReference type="PANTHER" id="PTHR44688">
    <property type="entry name" value="DNA-BINDING TRANSCRIPTIONAL ACTIVATOR DEVR_DOSR"/>
    <property type="match status" value="1"/>
</dbReference>
<dbReference type="SUPFAM" id="SSF46894">
    <property type="entry name" value="C-terminal effector domain of the bipartite response regulators"/>
    <property type="match status" value="1"/>
</dbReference>
<evidence type="ECO:0000256" key="3">
    <source>
        <dbReference type="ARBA" id="ARBA00023163"/>
    </source>
</evidence>
<dbReference type="RefSeq" id="WP_089248131.1">
    <property type="nucleotide sequence ID" value="NZ_FZOW01000009.1"/>
</dbReference>
<dbReference type="InterPro" id="IPR016032">
    <property type="entry name" value="Sig_transdc_resp-reg_C-effctor"/>
</dbReference>
<dbReference type="AlphaFoldDB" id="A0A239JZK8"/>
<keyword evidence="2" id="KW-0238">DNA-binding</keyword>
<dbReference type="PROSITE" id="PS00622">
    <property type="entry name" value="HTH_LUXR_1"/>
    <property type="match status" value="1"/>
</dbReference>
<organism evidence="6 7">
    <name type="scientific">Rhodococcoides kyotonense</name>
    <dbReference type="NCBI Taxonomy" id="398843"/>
    <lineage>
        <taxon>Bacteria</taxon>
        <taxon>Bacillati</taxon>
        <taxon>Actinomycetota</taxon>
        <taxon>Actinomycetes</taxon>
        <taxon>Mycobacteriales</taxon>
        <taxon>Nocardiaceae</taxon>
        <taxon>Rhodococcoides</taxon>
    </lineage>
</organism>
<dbReference type="EMBL" id="FZOW01000009">
    <property type="protein sequence ID" value="SNT11221.1"/>
    <property type="molecule type" value="Genomic_DNA"/>
</dbReference>
<dbReference type="Proteomes" id="UP000198327">
    <property type="component" value="Unassembled WGS sequence"/>
</dbReference>
<name>A0A239JZK8_9NOCA</name>
<reference evidence="7" key="1">
    <citation type="submission" date="2017-06" db="EMBL/GenBank/DDBJ databases">
        <authorList>
            <person name="Varghese N."/>
            <person name="Submissions S."/>
        </authorList>
    </citation>
    <scope>NUCLEOTIDE SEQUENCE [LARGE SCALE GENOMIC DNA]</scope>
    <source>
        <strain evidence="7">JCM 23211</strain>
    </source>
</reference>
<dbReference type="SMART" id="SM00421">
    <property type="entry name" value="HTH_LUXR"/>
    <property type="match status" value="1"/>
</dbReference>
<evidence type="ECO:0000256" key="1">
    <source>
        <dbReference type="ARBA" id="ARBA00023015"/>
    </source>
</evidence>
<dbReference type="GO" id="GO:0006355">
    <property type="term" value="P:regulation of DNA-templated transcription"/>
    <property type="evidence" value="ECO:0007669"/>
    <property type="project" value="InterPro"/>
</dbReference>
<dbReference type="PROSITE" id="PS50043">
    <property type="entry name" value="HTH_LUXR_2"/>
    <property type="match status" value="1"/>
</dbReference>
<gene>
    <name evidence="6" type="ORF">SAMN05421642_109166</name>
</gene>
<feature type="region of interest" description="Disordered" evidence="4">
    <location>
        <begin position="291"/>
        <end position="312"/>
    </location>
</feature>
<keyword evidence="3" id="KW-0804">Transcription</keyword>
<dbReference type="Gene3D" id="1.10.10.10">
    <property type="entry name" value="Winged helix-like DNA-binding domain superfamily/Winged helix DNA-binding domain"/>
    <property type="match status" value="1"/>
</dbReference>
<evidence type="ECO:0000313" key="7">
    <source>
        <dbReference type="Proteomes" id="UP000198327"/>
    </source>
</evidence>